<accession>A0A918TB43</accession>
<protein>
    <recommendedName>
        <fullName evidence="4">Peptidase inhibitor family I36 protein</fullName>
    </recommendedName>
</protein>
<dbReference type="RefSeq" id="WP_190108576.1">
    <property type="nucleotide sequence ID" value="NZ_BMVB01000003.1"/>
</dbReference>
<evidence type="ECO:0008006" key="4">
    <source>
        <dbReference type="Google" id="ProtNLM"/>
    </source>
</evidence>
<evidence type="ECO:0000313" key="3">
    <source>
        <dbReference type="Proteomes" id="UP000646244"/>
    </source>
</evidence>
<feature type="chain" id="PRO_5036765582" description="Peptidase inhibitor family I36 protein" evidence="1">
    <location>
        <begin position="37"/>
        <end position="129"/>
    </location>
</feature>
<proteinExistence type="predicted"/>
<sequence length="129" mass="13714">MISNRLRSIGITPRTWSFAAALSLTAVLMPATNAMAAPPAGPPPCPGGSVCFFSGTDFSGSSWEWTANSGYRDLPPSLHDKVGSFVASTDACFINWSPKETRQVHTGDWRRTYRGDFGGRIDGVNGGGC</sequence>
<evidence type="ECO:0000256" key="1">
    <source>
        <dbReference type="SAM" id="SignalP"/>
    </source>
</evidence>
<dbReference type="Pfam" id="PF03995">
    <property type="entry name" value="Inhibitor_I36"/>
    <property type="match status" value="1"/>
</dbReference>
<comment type="caution">
    <text evidence="2">The sequence shown here is derived from an EMBL/GenBank/DDBJ whole genome shotgun (WGS) entry which is preliminary data.</text>
</comment>
<gene>
    <name evidence="2" type="ORF">GCM10010507_12090</name>
</gene>
<keyword evidence="1" id="KW-0732">Signal</keyword>
<organism evidence="2 3">
    <name type="scientific">Streptomyces cinnamoneus</name>
    <name type="common">Streptoverticillium cinnamoneum</name>
    <dbReference type="NCBI Taxonomy" id="53446"/>
    <lineage>
        <taxon>Bacteria</taxon>
        <taxon>Bacillati</taxon>
        <taxon>Actinomycetota</taxon>
        <taxon>Actinomycetes</taxon>
        <taxon>Kitasatosporales</taxon>
        <taxon>Streptomycetaceae</taxon>
        <taxon>Streptomyces</taxon>
        <taxon>Streptomyces cinnamoneus group</taxon>
    </lineage>
</organism>
<dbReference type="AlphaFoldDB" id="A0A918TB43"/>
<name>A0A918TB43_STRCJ</name>
<feature type="signal peptide" evidence="1">
    <location>
        <begin position="1"/>
        <end position="36"/>
    </location>
</feature>
<reference evidence="2" key="2">
    <citation type="submission" date="2020-09" db="EMBL/GenBank/DDBJ databases">
        <authorList>
            <person name="Sun Q."/>
            <person name="Ohkuma M."/>
        </authorList>
    </citation>
    <scope>NUCLEOTIDE SEQUENCE</scope>
    <source>
        <strain evidence="2">JCM 4633</strain>
    </source>
</reference>
<reference evidence="2" key="1">
    <citation type="journal article" date="2014" name="Int. J. Syst. Evol. Microbiol.">
        <title>Complete genome sequence of Corynebacterium casei LMG S-19264T (=DSM 44701T), isolated from a smear-ripened cheese.</title>
        <authorList>
            <consortium name="US DOE Joint Genome Institute (JGI-PGF)"/>
            <person name="Walter F."/>
            <person name="Albersmeier A."/>
            <person name="Kalinowski J."/>
            <person name="Ruckert C."/>
        </authorList>
    </citation>
    <scope>NUCLEOTIDE SEQUENCE</scope>
    <source>
        <strain evidence="2">JCM 4633</strain>
    </source>
</reference>
<dbReference type="Proteomes" id="UP000646244">
    <property type="component" value="Unassembled WGS sequence"/>
</dbReference>
<dbReference type="EMBL" id="BMVB01000003">
    <property type="protein sequence ID" value="GHC39743.1"/>
    <property type="molecule type" value="Genomic_DNA"/>
</dbReference>
<evidence type="ECO:0000313" key="2">
    <source>
        <dbReference type="EMBL" id="GHC39743.1"/>
    </source>
</evidence>